<dbReference type="AlphaFoldDB" id="A0A9Q9Y1S1"/>
<dbReference type="RefSeq" id="XP_042612074.1">
    <property type="nucleotide sequence ID" value="XM_042756140.1"/>
</dbReference>
<reference evidence="2" key="1">
    <citation type="submission" date="2025-08" db="UniProtKB">
        <authorList>
            <consortium name="RefSeq"/>
        </authorList>
    </citation>
    <scope>IDENTIFICATION</scope>
    <source>
        <tissue evidence="2">Muscle</tissue>
    </source>
</reference>
<dbReference type="GeneID" id="109056761"/>
<evidence type="ECO:0000256" key="1">
    <source>
        <dbReference type="SAM" id="MobiDB-lite"/>
    </source>
</evidence>
<protein>
    <submittedName>
        <fullName evidence="2">Uncharacterized protein LOC109056761</fullName>
    </submittedName>
</protein>
<dbReference type="OrthoDB" id="8959507at2759"/>
<accession>A0A9Q9Y1S1</accession>
<evidence type="ECO:0000313" key="2">
    <source>
        <dbReference type="RefSeq" id="XP_042612074.1"/>
    </source>
</evidence>
<sequence>MCLILSARGREFEESVRFAKSFMPSRVYVKIGLHDGQRSGSRCLQLSGVSVKSDQSKGDGPNLSEEKALSTKSNKGHKTTVNIGAEITRWEKLKEQKGLKSDVELATFLLNRVQFEKTDSNYKNYRNRKNFRENLLWIFKDLETKITVFLKNELDGDFIEEMRDIKEAALDITLFFLRDMKQVEVADALQDELVLFHQRPLKSNLKKK</sequence>
<proteinExistence type="predicted"/>
<organism evidence="2">
    <name type="scientific">Cyprinus carpio</name>
    <name type="common">Common carp</name>
    <dbReference type="NCBI Taxonomy" id="7962"/>
    <lineage>
        <taxon>Eukaryota</taxon>
        <taxon>Metazoa</taxon>
        <taxon>Chordata</taxon>
        <taxon>Craniata</taxon>
        <taxon>Vertebrata</taxon>
        <taxon>Euteleostomi</taxon>
        <taxon>Actinopterygii</taxon>
        <taxon>Neopterygii</taxon>
        <taxon>Teleostei</taxon>
        <taxon>Ostariophysi</taxon>
        <taxon>Cypriniformes</taxon>
        <taxon>Cyprinidae</taxon>
        <taxon>Cyprininae</taxon>
        <taxon>Cyprinus</taxon>
    </lineage>
</organism>
<name>A0A9Q9Y1S1_CYPCA</name>
<dbReference type="Proteomes" id="UP001155660">
    <property type="component" value="Unplaced"/>
</dbReference>
<gene>
    <name evidence="2" type="primary">LOC109056761</name>
</gene>
<feature type="region of interest" description="Disordered" evidence="1">
    <location>
        <begin position="51"/>
        <end position="76"/>
    </location>
</feature>
<dbReference type="KEGG" id="ccar:109056761"/>